<dbReference type="EMBL" id="LUGH01000739">
    <property type="protein sequence ID" value="OBZ83014.1"/>
    <property type="molecule type" value="Genomic_DNA"/>
</dbReference>
<dbReference type="PANTHER" id="PTHR37475">
    <property type="entry name" value="ZYGOTE-SPECIFIC CLASS V COPY B GENE PROTEIN"/>
    <property type="match status" value="1"/>
</dbReference>
<protein>
    <recommendedName>
        <fullName evidence="3">Cysteine-rich protein</fullName>
    </recommendedName>
</protein>
<evidence type="ECO:0000313" key="2">
    <source>
        <dbReference type="Proteomes" id="UP000093000"/>
    </source>
</evidence>
<accession>A0A1C7N6S2</accession>
<dbReference type="InParanoid" id="A0A1C7N6S2"/>
<evidence type="ECO:0000313" key="1">
    <source>
        <dbReference type="EMBL" id="OBZ83014.1"/>
    </source>
</evidence>
<dbReference type="Proteomes" id="UP000093000">
    <property type="component" value="Unassembled WGS sequence"/>
</dbReference>
<organism evidence="1 2">
    <name type="scientific">Choanephora cucurbitarum</name>
    <dbReference type="NCBI Taxonomy" id="101091"/>
    <lineage>
        <taxon>Eukaryota</taxon>
        <taxon>Fungi</taxon>
        <taxon>Fungi incertae sedis</taxon>
        <taxon>Mucoromycota</taxon>
        <taxon>Mucoromycotina</taxon>
        <taxon>Mucoromycetes</taxon>
        <taxon>Mucorales</taxon>
        <taxon>Mucorineae</taxon>
        <taxon>Choanephoraceae</taxon>
        <taxon>Choanephoroideae</taxon>
        <taxon>Choanephora</taxon>
    </lineage>
</organism>
<proteinExistence type="predicted"/>
<name>A0A1C7N6S2_9FUNG</name>
<dbReference type="STRING" id="101091.A0A1C7N6S2"/>
<keyword evidence="2" id="KW-1185">Reference proteome</keyword>
<comment type="caution">
    <text evidence="1">The sequence shown here is derived from an EMBL/GenBank/DDBJ whole genome shotgun (WGS) entry which is preliminary data.</text>
</comment>
<dbReference type="PANTHER" id="PTHR37475:SF1">
    <property type="entry name" value="ZYGOTE-SPECIFIC PROTEIN"/>
    <property type="match status" value="1"/>
</dbReference>
<evidence type="ECO:0008006" key="3">
    <source>
        <dbReference type="Google" id="ProtNLM"/>
    </source>
</evidence>
<sequence length="69" mass="6367">MGLSEAGPASYGICQAGCNAVAVACYAGAGFTFGTVTAGAGIPAVILGCNAALGTCMTACVAAGLAPIP</sequence>
<dbReference type="AlphaFoldDB" id="A0A1C7N6S2"/>
<reference evidence="1 2" key="1">
    <citation type="submission" date="2016-03" db="EMBL/GenBank/DDBJ databases">
        <title>Choanephora cucurbitarum.</title>
        <authorList>
            <person name="Min B."/>
            <person name="Park H."/>
            <person name="Park J.-H."/>
            <person name="Shin H.-D."/>
            <person name="Choi I.-G."/>
        </authorList>
    </citation>
    <scope>NUCLEOTIDE SEQUENCE [LARGE SCALE GENOMIC DNA]</scope>
    <source>
        <strain evidence="1 2">KUS-F28377</strain>
    </source>
</reference>
<gene>
    <name evidence="1" type="ORF">A0J61_08935</name>
</gene>